<evidence type="ECO:0000256" key="3">
    <source>
        <dbReference type="ARBA" id="ARBA00023125"/>
    </source>
</evidence>
<accession>A0A8S9RV70</accession>
<comment type="subcellular location">
    <subcellularLocation>
        <location evidence="1">Nucleus</location>
    </subcellularLocation>
</comment>
<evidence type="ECO:0000256" key="5">
    <source>
        <dbReference type="ARBA" id="ARBA00023242"/>
    </source>
</evidence>
<comment type="caution">
    <text evidence="8">The sequence shown here is derived from an EMBL/GenBank/DDBJ whole genome shotgun (WGS) entry which is preliminary data.</text>
</comment>
<evidence type="ECO:0000256" key="1">
    <source>
        <dbReference type="ARBA" id="ARBA00004123"/>
    </source>
</evidence>
<dbReference type="Proteomes" id="UP000712600">
    <property type="component" value="Unassembled WGS sequence"/>
</dbReference>
<keyword evidence="2" id="KW-0805">Transcription regulation</keyword>
<dbReference type="GO" id="GO:0003677">
    <property type="term" value="F:DNA binding"/>
    <property type="evidence" value="ECO:0007669"/>
    <property type="project" value="UniProtKB-KW"/>
</dbReference>
<organism evidence="8 9">
    <name type="scientific">Brassica cretica</name>
    <name type="common">Mustard</name>
    <dbReference type="NCBI Taxonomy" id="69181"/>
    <lineage>
        <taxon>Eukaryota</taxon>
        <taxon>Viridiplantae</taxon>
        <taxon>Streptophyta</taxon>
        <taxon>Embryophyta</taxon>
        <taxon>Tracheophyta</taxon>
        <taxon>Spermatophyta</taxon>
        <taxon>Magnoliopsida</taxon>
        <taxon>eudicotyledons</taxon>
        <taxon>Gunneridae</taxon>
        <taxon>Pentapetalae</taxon>
        <taxon>rosids</taxon>
        <taxon>malvids</taxon>
        <taxon>Brassicales</taxon>
        <taxon>Brassicaceae</taxon>
        <taxon>Brassiceae</taxon>
        <taxon>Brassica</taxon>
    </lineage>
</organism>
<evidence type="ECO:0000256" key="6">
    <source>
        <dbReference type="SAM" id="MobiDB-lite"/>
    </source>
</evidence>
<dbReference type="InterPro" id="IPR036879">
    <property type="entry name" value="TF_MADSbox_sf"/>
</dbReference>
<dbReference type="AlphaFoldDB" id="A0A8S9RV70"/>
<feature type="region of interest" description="Disordered" evidence="6">
    <location>
        <begin position="105"/>
        <end position="131"/>
    </location>
</feature>
<dbReference type="InterPro" id="IPR002100">
    <property type="entry name" value="TF_MADSbox"/>
</dbReference>
<dbReference type="Gene3D" id="3.40.1810.10">
    <property type="entry name" value="Transcription factor, MADS-box"/>
    <property type="match status" value="1"/>
</dbReference>
<evidence type="ECO:0000313" key="9">
    <source>
        <dbReference type="Proteomes" id="UP000712600"/>
    </source>
</evidence>
<evidence type="ECO:0000256" key="4">
    <source>
        <dbReference type="ARBA" id="ARBA00023163"/>
    </source>
</evidence>
<dbReference type="EMBL" id="QGKX02000088">
    <property type="protein sequence ID" value="KAF3584308.1"/>
    <property type="molecule type" value="Genomic_DNA"/>
</dbReference>
<evidence type="ECO:0000259" key="7">
    <source>
        <dbReference type="PROSITE" id="PS50066"/>
    </source>
</evidence>
<feature type="domain" description="MADS-box" evidence="7">
    <location>
        <begin position="1"/>
        <end position="49"/>
    </location>
</feature>
<dbReference type="PANTHER" id="PTHR48019">
    <property type="entry name" value="SERUM RESPONSE FACTOR HOMOLOG"/>
    <property type="match status" value="1"/>
</dbReference>
<keyword evidence="3" id="KW-0238">DNA-binding</keyword>
<dbReference type="GO" id="GO:0005634">
    <property type="term" value="C:nucleus"/>
    <property type="evidence" value="ECO:0007669"/>
    <property type="project" value="UniProtKB-SubCell"/>
</dbReference>
<name>A0A8S9RV70_BRACR</name>
<dbReference type="PROSITE" id="PS50066">
    <property type="entry name" value="MADS_BOX_2"/>
    <property type="match status" value="1"/>
</dbReference>
<dbReference type="SUPFAM" id="SSF55455">
    <property type="entry name" value="SRF-like"/>
    <property type="match status" value="1"/>
</dbReference>
<keyword evidence="5" id="KW-0539">Nucleus</keyword>
<gene>
    <name evidence="8" type="ORF">F2Q69_00027990</name>
</gene>
<dbReference type="GO" id="GO:0046983">
    <property type="term" value="F:protein dimerization activity"/>
    <property type="evidence" value="ECO:0007669"/>
    <property type="project" value="InterPro"/>
</dbReference>
<protein>
    <recommendedName>
        <fullName evidence="7">MADS-box domain-containing protein</fullName>
    </recommendedName>
</protein>
<sequence>MPKGRIKIEPITNSAARNQTFRKRKKGLLKKANELSTLCGVKVCAVINSCDNTEPPEFWPSKEGAEADQNVELRNTLENFTTNIHETLVQAVEVALTTVLQRQQNAPIQQPAVQEAQHHQEDSSDDELAEN</sequence>
<reference evidence="8" key="1">
    <citation type="submission" date="2019-12" db="EMBL/GenBank/DDBJ databases">
        <title>Genome sequencing and annotation of Brassica cretica.</title>
        <authorList>
            <person name="Studholme D.J."/>
            <person name="Sarris P."/>
        </authorList>
    </citation>
    <scope>NUCLEOTIDE SEQUENCE</scope>
    <source>
        <strain evidence="8">PFS-109/04</strain>
        <tissue evidence="8">Leaf</tissue>
    </source>
</reference>
<dbReference type="CDD" id="cd00120">
    <property type="entry name" value="MADS"/>
    <property type="match status" value="1"/>
</dbReference>
<dbReference type="Pfam" id="PF00319">
    <property type="entry name" value="SRF-TF"/>
    <property type="match status" value="1"/>
</dbReference>
<evidence type="ECO:0000256" key="2">
    <source>
        <dbReference type="ARBA" id="ARBA00023015"/>
    </source>
</evidence>
<evidence type="ECO:0000313" key="8">
    <source>
        <dbReference type="EMBL" id="KAF3584308.1"/>
    </source>
</evidence>
<dbReference type="InterPro" id="IPR050142">
    <property type="entry name" value="MADS-box/MEF2_TF"/>
</dbReference>
<proteinExistence type="predicted"/>
<dbReference type="SMART" id="SM00432">
    <property type="entry name" value="MADS"/>
    <property type="match status" value="1"/>
</dbReference>
<dbReference type="PRINTS" id="PR00404">
    <property type="entry name" value="MADSDOMAIN"/>
</dbReference>
<keyword evidence="4" id="KW-0804">Transcription</keyword>